<accession>A0A1R4JZX2</accession>
<reference evidence="9 10" key="1">
    <citation type="submission" date="2017-02" db="EMBL/GenBank/DDBJ databases">
        <authorList>
            <person name="Peterson S.W."/>
        </authorList>
    </citation>
    <scope>NUCLEOTIDE SEQUENCE [LARGE SCALE GENOMIC DNA]</scope>
    <source>
        <strain evidence="9 10">LSP_Lj1</strain>
    </source>
</reference>
<sequence>MGLVLIGTGGTIASRSTRQGATASVRAEDLLETLTPQWREQFSVEPLDLQTAGSFALTLDDMLAVATTAVEHASRSSVEGVVVTHGTDSLEETAFLTDLLYGGRPPIVFTGAQRTFDAPLPDGPENLALALRTAASRSMRDRGVLVAFQGAVLRATGVRKQHTWDLHAFRGDDTSTGNSSDRSTLDGAMAPITGPMPTVACVLGVPGADGSAVRDAISHGPDGLVFQGTGIGNASPGDANALAEAVSQGIPVLVTTRVAAGPTRPVYGNGGGKTLQDSGAVLAGELSTAQARVLLALCLVDTPPTEALQRAERWISRHATVPTSTN</sequence>
<feature type="active site" evidence="6">
    <location>
        <position position="11"/>
    </location>
</feature>
<name>A0A1R4JZX2_9ACTN</name>
<dbReference type="Proteomes" id="UP000188342">
    <property type="component" value="Unassembled WGS sequence"/>
</dbReference>
<dbReference type="PIRSF" id="PIRSF001220">
    <property type="entry name" value="L-ASNase_gatD"/>
    <property type="match status" value="1"/>
</dbReference>
<comment type="similarity">
    <text evidence="1">Belongs to the asparaginase 1 family.</text>
</comment>
<evidence type="ECO:0000313" key="10">
    <source>
        <dbReference type="Proteomes" id="UP000188342"/>
    </source>
</evidence>
<dbReference type="AlphaFoldDB" id="A0A1R4JZX2"/>
<dbReference type="PANTHER" id="PTHR11707:SF28">
    <property type="entry name" value="60 KDA LYSOPHOSPHOLIPASE"/>
    <property type="match status" value="1"/>
</dbReference>
<dbReference type="SFLD" id="SFLDS00057">
    <property type="entry name" value="Glutaminase/Asparaginase"/>
    <property type="match status" value="1"/>
</dbReference>
<evidence type="ECO:0000256" key="5">
    <source>
        <dbReference type="PIRSR" id="PIRSR001220-2"/>
    </source>
</evidence>
<feature type="active site" description="O-isoaspartyl threonine intermediate" evidence="4">
    <location>
        <position position="11"/>
    </location>
</feature>
<evidence type="ECO:0000313" key="9">
    <source>
        <dbReference type="EMBL" id="SJN37771.1"/>
    </source>
</evidence>
<dbReference type="EMBL" id="FUKQ01000040">
    <property type="protein sequence ID" value="SJN37771.1"/>
    <property type="molecule type" value="Genomic_DNA"/>
</dbReference>
<dbReference type="InterPro" id="IPR006034">
    <property type="entry name" value="Asparaginase/glutaminase-like"/>
</dbReference>
<dbReference type="InterPro" id="IPR040919">
    <property type="entry name" value="Asparaginase_C"/>
</dbReference>
<dbReference type="EC" id="3.5.1.1" evidence="2"/>
<dbReference type="InterPro" id="IPR004550">
    <property type="entry name" value="AsnASE_II"/>
</dbReference>
<keyword evidence="3 9" id="KW-0378">Hydrolase</keyword>
<dbReference type="Pfam" id="PF00710">
    <property type="entry name" value="Asparaginase"/>
    <property type="match status" value="1"/>
</dbReference>
<dbReference type="InterPro" id="IPR027474">
    <property type="entry name" value="L-asparaginase_N"/>
</dbReference>
<dbReference type="InterPro" id="IPR020827">
    <property type="entry name" value="Asparaginase/glutaminase_AS1"/>
</dbReference>
<dbReference type="SUPFAM" id="SSF53774">
    <property type="entry name" value="Glutaminase/Asparaginase"/>
    <property type="match status" value="1"/>
</dbReference>
<evidence type="ECO:0000256" key="1">
    <source>
        <dbReference type="ARBA" id="ARBA00010518"/>
    </source>
</evidence>
<dbReference type="STRING" id="1255658.FM114_10610"/>
<protein>
    <recommendedName>
        <fullName evidence="2">asparaginase</fullName>
        <ecNumber evidence="2">3.5.1.1</ecNumber>
    </recommendedName>
</protein>
<dbReference type="SMART" id="SM00870">
    <property type="entry name" value="Asparaginase"/>
    <property type="match status" value="1"/>
</dbReference>
<feature type="domain" description="Asparaginase/glutaminase C-terminal" evidence="8">
    <location>
        <begin position="199"/>
        <end position="310"/>
    </location>
</feature>
<dbReference type="Pfam" id="PF17763">
    <property type="entry name" value="Asparaginase_C"/>
    <property type="match status" value="1"/>
</dbReference>
<gene>
    <name evidence="9" type="ORF">FM114_10610</name>
</gene>
<proteinExistence type="inferred from homology"/>
<dbReference type="GO" id="GO:0006528">
    <property type="term" value="P:asparagine metabolic process"/>
    <property type="evidence" value="ECO:0007669"/>
    <property type="project" value="InterPro"/>
</dbReference>
<dbReference type="PRINTS" id="PR00139">
    <property type="entry name" value="ASNGLNASE"/>
</dbReference>
<evidence type="ECO:0000256" key="3">
    <source>
        <dbReference type="ARBA" id="ARBA00022801"/>
    </source>
</evidence>
<dbReference type="Gene3D" id="3.40.50.1170">
    <property type="entry name" value="L-asparaginase, N-terminal domain"/>
    <property type="match status" value="1"/>
</dbReference>
<evidence type="ECO:0000259" key="7">
    <source>
        <dbReference type="Pfam" id="PF00710"/>
    </source>
</evidence>
<feature type="domain" description="L-asparaginase N-terminal" evidence="7">
    <location>
        <begin position="3"/>
        <end position="172"/>
    </location>
</feature>
<dbReference type="PROSITE" id="PS00144">
    <property type="entry name" value="ASN_GLN_ASE_1"/>
    <property type="match status" value="1"/>
</dbReference>
<feature type="binding site" evidence="5">
    <location>
        <position position="54"/>
    </location>
    <ligand>
        <name>substrate</name>
    </ligand>
</feature>
<evidence type="ECO:0000256" key="2">
    <source>
        <dbReference type="ARBA" id="ARBA00012920"/>
    </source>
</evidence>
<feature type="binding site" evidence="5">
    <location>
        <begin position="87"/>
        <end position="88"/>
    </location>
    <ligand>
        <name>substrate</name>
    </ligand>
</feature>
<evidence type="ECO:0000256" key="4">
    <source>
        <dbReference type="PIRSR" id="PIRSR001220-1"/>
    </source>
</evidence>
<dbReference type="InterPro" id="IPR027473">
    <property type="entry name" value="L-asparaginase_C"/>
</dbReference>
<dbReference type="Gene3D" id="3.40.50.40">
    <property type="match status" value="1"/>
</dbReference>
<dbReference type="GO" id="GO:0004067">
    <property type="term" value="F:asparaginase activity"/>
    <property type="evidence" value="ECO:0007669"/>
    <property type="project" value="UniProtKB-UniRule"/>
</dbReference>
<evidence type="ECO:0000256" key="6">
    <source>
        <dbReference type="PROSITE-ProRule" id="PRU10099"/>
    </source>
</evidence>
<dbReference type="CDD" id="cd08964">
    <property type="entry name" value="L-asparaginase_II"/>
    <property type="match status" value="1"/>
</dbReference>
<dbReference type="InterPro" id="IPR037152">
    <property type="entry name" value="L-asparaginase_N_sf"/>
</dbReference>
<dbReference type="PANTHER" id="PTHR11707">
    <property type="entry name" value="L-ASPARAGINASE"/>
    <property type="match status" value="1"/>
</dbReference>
<organism evidence="9 10">
    <name type="scientific">Luteococcus japonicus LSP_Lj1</name>
    <dbReference type="NCBI Taxonomy" id="1255658"/>
    <lineage>
        <taxon>Bacteria</taxon>
        <taxon>Bacillati</taxon>
        <taxon>Actinomycetota</taxon>
        <taxon>Actinomycetes</taxon>
        <taxon>Propionibacteriales</taxon>
        <taxon>Propionibacteriaceae</taxon>
        <taxon>Luteococcus</taxon>
    </lineage>
</organism>
<keyword evidence="10" id="KW-1185">Reference proteome</keyword>
<dbReference type="PROSITE" id="PS51732">
    <property type="entry name" value="ASN_GLN_ASE_3"/>
    <property type="match status" value="1"/>
</dbReference>
<dbReference type="PIRSF" id="PIRSF500176">
    <property type="entry name" value="L_ASNase"/>
    <property type="match status" value="1"/>
</dbReference>
<dbReference type="InterPro" id="IPR036152">
    <property type="entry name" value="Asp/glu_Ase-like_sf"/>
</dbReference>
<evidence type="ECO:0000259" key="8">
    <source>
        <dbReference type="Pfam" id="PF17763"/>
    </source>
</evidence>